<evidence type="ECO:0000256" key="1">
    <source>
        <dbReference type="SAM" id="SignalP"/>
    </source>
</evidence>
<sequence>MKLLVLVALASVAMSLPTYTSNEAREAAEAIGCSKPWLCITKREPPSAPAEASEVFPICPWCITKRWPFNKI</sequence>
<dbReference type="AlphaFoldDB" id="A0A9P4N1L9"/>
<accession>A0A9P4N1L9</accession>
<evidence type="ECO:0000313" key="3">
    <source>
        <dbReference type="Proteomes" id="UP000799536"/>
    </source>
</evidence>
<evidence type="ECO:0000313" key="2">
    <source>
        <dbReference type="EMBL" id="KAF2203960.1"/>
    </source>
</evidence>
<keyword evidence="3" id="KW-1185">Reference proteome</keyword>
<feature type="signal peptide" evidence="1">
    <location>
        <begin position="1"/>
        <end position="15"/>
    </location>
</feature>
<dbReference type="Proteomes" id="UP000799536">
    <property type="component" value="Unassembled WGS sequence"/>
</dbReference>
<protein>
    <submittedName>
        <fullName evidence="2">Uncharacterized protein</fullName>
    </submittedName>
</protein>
<reference evidence="2" key="1">
    <citation type="journal article" date="2020" name="Stud. Mycol.">
        <title>101 Dothideomycetes genomes: a test case for predicting lifestyles and emergence of pathogens.</title>
        <authorList>
            <person name="Haridas S."/>
            <person name="Albert R."/>
            <person name="Binder M."/>
            <person name="Bloem J."/>
            <person name="Labutti K."/>
            <person name="Salamov A."/>
            <person name="Andreopoulos B."/>
            <person name="Baker S."/>
            <person name="Barry K."/>
            <person name="Bills G."/>
            <person name="Bluhm B."/>
            <person name="Cannon C."/>
            <person name="Castanera R."/>
            <person name="Culley D."/>
            <person name="Daum C."/>
            <person name="Ezra D."/>
            <person name="Gonzalez J."/>
            <person name="Henrissat B."/>
            <person name="Kuo A."/>
            <person name="Liang C."/>
            <person name="Lipzen A."/>
            <person name="Lutzoni F."/>
            <person name="Magnuson J."/>
            <person name="Mondo S."/>
            <person name="Nolan M."/>
            <person name="Ohm R."/>
            <person name="Pangilinan J."/>
            <person name="Park H.-J."/>
            <person name="Ramirez L."/>
            <person name="Alfaro M."/>
            <person name="Sun H."/>
            <person name="Tritt A."/>
            <person name="Yoshinaga Y."/>
            <person name="Zwiers L.-H."/>
            <person name="Turgeon B."/>
            <person name="Goodwin S."/>
            <person name="Spatafora J."/>
            <person name="Crous P."/>
            <person name="Grigoriev I."/>
        </authorList>
    </citation>
    <scope>NUCLEOTIDE SEQUENCE</scope>
    <source>
        <strain evidence="2">ATCC 74209</strain>
    </source>
</reference>
<keyword evidence="1" id="KW-0732">Signal</keyword>
<comment type="caution">
    <text evidence="2">The sequence shown here is derived from an EMBL/GenBank/DDBJ whole genome shotgun (WGS) entry which is preliminary data.</text>
</comment>
<gene>
    <name evidence="2" type="ORF">GQ43DRAFT_438345</name>
</gene>
<organism evidence="2 3">
    <name type="scientific">Delitschia confertaspora ATCC 74209</name>
    <dbReference type="NCBI Taxonomy" id="1513339"/>
    <lineage>
        <taxon>Eukaryota</taxon>
        <taxon>Fungi</taxon>
        <taxon>Dikarya</taxon>
        <taxon>Ascomycota</taxon>
        <taxon>Pezizomycotina</taxon>
        <taxon>Dothideomycetes</taxon>
        <taxon>Pleosporomycetidae</taxon>
        <taxon>Pleosporales</taxon>
        <taxon>Delitschiaceae</taxon>
        <taxon>Delitschia</taxon>
    </lineage>
</organism>
<feature type="chain" id="PRO_5040148269" evidence="1">
    <location>
        <begin position="16"/>
        <end position="72"/>
    </location>
</feature>
<proteinExistence type="predicted"/>
<name>A0A9P4N1L9_9PLEO</name>
<dbReference type="EMBL" id="ML993888">
    <property type="protein sequence ID" value="KAF2203960.1"/>
    <property type="molecule type" value="Genomic_DNA"/>
</dbReference>